<dbReference type="CDD" id="cd19946">
    <property type="entry name" value="GlpA-like_Fer2_BFD-like"/>
    <property type="match status" value="1"/>
</dbReference>
<dbReference type="Gene3D" id="3.50.50.60">
    <property type="entry name" value="FAD/NAD(P)-binding domain"/>
    <property type="match status" value="2"/>
</dbReference>
<dbReference type="InterPro" id="IPR041854">
    <property type="entry name" value="BFD-like_2Fe2S-bd_dom_sf"/>
</dbReference>
<gene>
    <name evidence="3" type="ORF">QO006_003518</name>
</gene>
<name>A0ABT9MHI3_9DEIO</name>
<evidence type="ECO:0000313" key="4">
    <source>
        <dbReference type="Proteomes" id="UP001232163"/>
    </source>
</evidence>
<dbReference type="RefSeq" id="WP_307468847.1">
    <property type="nucleotide sequence ID" value="NZ_JAURUR010000019.1"/>
</dbReference>
<dbReference type="PRINTS" id="PR00469">
    <property type="entry name" value="PNDRDTASEII"/>
</dbReference>
<evidence type="ECO:0000256" key="1">
    <source>
        <dbReference type="ARBA" id="ARBA00023002"/>
    </source>
</evidence>
<feature type="domain" description="FAD/NAD(P)-binding" evidence="2">
    <location>
        <begin position="8"/>
        <end position="299"/>
    </location>
</feature>
<dbReference type="Gene3D" id="1.10.10.1100">
    <property type="entry name" value="BFD-like [2Fe-2S]-binding domain"/>
    <property type="match status" value="1"/>
</dbReference>
<dbReference type="SUPFAM" id="SSF51905">
    <property type="entry name" value="FAD/NAD(P)-binding domain"/>
    <property type="match status" value="1"/>
</dbReference>
<dbReference type="PANTHER" id="PTHR42949">
    <property type="entry name" value="ANAEROBIC GLYCEROL-3-PHOSPHATE DEHYDROGENASE SUBUNIT B"/>
    <property type="match status" value="1"/>
</dbReference>
<dbReference type="Proteomes" id="UP001232163">
    <property type="component" value="Unassembled WGS sequence"/>
</dbReference>
<dbReference type="InterPro" id="IPR023753">
    <property type="entry name" value="FAD/NAD-binding_dom"/>
</dbReference>
<proteinExistence type="predicted"/>
<dbReference type="EMBL" id="JAURUR010000019">
    <property type="protein sequence ID" value="MDP9766054.1"/>
    <property type="molecule type" value="Genomic_DNA"/>
</dbReference>
<dbReference type="InterPro" id="IPR051691">
    <property type="entry name" value="Metab_Enz_Cyan_OpOx_G3PDH"/>
</dbReference>
<accession>A0ABT9MHI3</accession>
<evidence type="ECO:0000259" key="2">
    <source>
        <dbReference type="Pfam" id="PF07992"/>
    </source>
</evidence>
<evidence type="ECO:0000313" key="3">
    <source>
        <dbReference type="EMBL" id="MDP9766054.1"/>
    </source>
</evidence>
<keyword evidence="1" id="KW-0560">Oxidoreductase</keyword>
<dbReference type="Pfam" id="PF07992">
    <property type="entry name" value="Pyr_redox_2"/>
    <property type="match status" value="1"/>
</dbReference>
<dbReference type="PIRSF" id="PIRSF037495">
    <property type="entry name" value="Opine_OX_OoxA/HcnB"/>
    <property type="match status" value="1"/>
</dbReference>
<reference evidence="3 4" key="1">
    <citation type="submission" date="2023-07" db="EMBL/GenBank/DDBJ databases">
        <title>Genomic Encyclopedia of Type Strains, Phase IV (KMG-IV): sequencing the most valuable type-strain genomes for metagenomic binning, comparative biology and taxonomic classification.</title>
        <authorList>
            <person name="Goeker M."/>
        </authorList>
    </citation>
    <scope>NUCLEOTIDE SEQUENCE [LARGE SCALE GENOMIC DNA]</scope>
    <source>
        <strain evidence="3 4">NIO-1023</strain>
    </source>
</reference>
<keyword evidence="4" id="KW-1185">Reference proteome</keyword>
<organism evidence="3 4">
    <name type="scientific">Deinococcus enclensis</name>
    <dbReference type="NCBI Taxonomy" id="1049582"/>
    <lineage>
        <taxon>Bacteria</taxon>
        <taxon>Thermotogati</taxon>
        <taxon>Deinococcota</taxon>
        <taxon>Deinococci</taxon>
        <taxon>Deinococcales</taxon>
        <taxon>Deinococcaceae</taxon>
        <taxon>Deinococcus</taxon>
    </lineage>
</organism>
<dbReference type="PANTHER" id="PTHR42949:SF3">
    <property type="entry name" value="ANAEROBIC GLYCEROL-3-PHOSPHATE DEHYDROGENASE SUBUNIT B"/>
    <property type="match status" value="1"/>
</dbReference>
<protein>
    <submittedName>
        <fullName evidence="3">Thioredoxin reductase</fullName>
    </submittedName>
</protein>
<dbReference type="PRINTS" id="PR00368">
    <property type="entry name" value="FADPNR"/>
</dbReference>
<sequence length="415" mass="42544">MSEVLRTDVLVIGAGPAGLSAALTAARAGAAVLVADALPSAGGQIWRGATAQSPGEAGAVLKALATEPRVEVLAGASVRWTEPDRTVVLGTSQGLRRVQARAIILATGATERFMPFPGWTLPGVVGAGGLQALTKSGLDVTGQRVVVAGTGPLLLAVAQSLRQKGARVLGVAEQAPWLSLVRMGAHAATQPGKGVQAARMMLGLLGVPVWPDTYPIHATGTERVEAVTLRRGGRDTTLPCDWLAVGFGLVPEVRVARMLGCAVAGGAVQVDASQKTSVTGVYAAGEVTGIGGADQARFEGLIAGLSAVGQSPPPGHAAEAARHAAFAALLDSAFALREEVRALPAADTVVCRCEDVTHGELRRKAHWEEAKLHTRCGMGACQGRTCAPITAALYGWSPPAPRPPLLPTLLEDLMS</sequence>
<comment type="caution">
    <text evidence="3">The sequence shown here is derived from an EMBL/GenBank/DDBJ whole genome shotgun (WGS) entry which is preliminary data.</text>
</comment>
<dbReference type="InterPro" id="IPR036188">
    <property type="entry name" value="FAD/NAD-bd_sf"/>
</dbReference>
<dbReference type="InterPro" id="IPR017224">
    <property type="entry name" value="Opine_Oxase_asu/HCN_bsu"/>
</dbReference>